<protein>
    <submittedName>
        <fullName evidence="1">Uncharacterized protein</fullName>
    </submittedName>
</protein>
<evidence type="ECO:0000313" key="2">
    <source>
        <dbReference type="Proteomes" id="UP000245119"/>
    </source>
</evidence>
<evidence type="ECO:0000313" key="1">
    <source>
        <dbReference type="EMBL" id="PVD25032.1"/>
    </source>
</evidence>
<sequence>MDACVCVCVPFSANVCFFHNTSALSDNLFIFTLGVIGGSLFDHPGGAVDALCLPFNPVLENNPGASYVSNTYGAELEVQPLPKHNFDPLCAVSRSPRATILMVPAANACHPGWTMEHSGDLMAGHLTLNKAASEYICVDKQDTQIGSSRDDNCKVFL</sequence>
<reference evidence="1 2" key="1">
    <citation type="submission" date="2018-04" db="EMBL/GenBank/DDBJ databases">
        <title>The genome of golden apple snail Pomacea canaliculata provides insight into stress tolerance and invasive adaptation.</title>
        <authorList>
            <person name="Liu C."/>
            <person name="Liu B."/>
            <person name="Ren Y."/>
            <person name="Zhang Y."/>
            <person name="Wang H."/>
            <person name="Li S."/>
            <person name="Jiang F."/>
            <person name="Yin L."/>
            <person name="Zhang G."/>
            <person name="Qian W."/>
            <person name="Fan W."/>
        </authorList>
    </citation>
    <scope>NUCLEOTIDE SEQUENCE [LARGE SCALE GENOMIC DNA]</scope>
    <source>
        <strain evidence="1">SZHN2017</strain>
        <tissue evidence="1">Muscle</tissue>
    </source>
</reference>
<dbReference type="AlphaFoldDB" id="A0A2T7NV44"/>
<organism evidence="1 2">
    <name type="scientific">Pomacea canaliculata</name>
    <name type="common">Golden apple snail</name>
    <dbReference type="NCBI Taxonomy" id="400727"/>
    <lineage>
        <taxon>Eukaryota</taxon>
        <taxon>Metazoa</taxon>
        <taxon>Spiralia</taxon>
        <taxon>Lophotrochozoa</taxon>
        <taxon>Mollusca</taxon>
        <taxon>Gastropoda</taxon>
        <taxon>Caenogastropoda</taxon>
        <taxon>Architaenioglossa</taxon>
        <taxon>Ampullarioidea</taxon>
        <taxon>Ampullariidae</taxon>
        <taxon>Pomacea</taxon>
    </lineage>
</organism>
<proteinExistence type="predicted"/>
<name>A0A2T7NV44_POMCA</name>
<dbReference type="Proteomes" id="UP000245119">
    <property type="component" value="Linkage Group LG9"/>
</dbReference>
<keyword evidence="2" id="KW-1185">Reference proteome</keyword>
<accession>A0A2T7NV44</accession>
<gene>
    <name evidence="1" type="ORF">C0Q70_15529</name>
</gene>
<dbReference type="EMBL" id="PZQS01000009">
    <property type="protein sequence ID" value="PVD25032.1"/>
    <property type="molecule type" value="Genomic_DNA"/>
</dbReference>
<comment type="caution">
    <text evidence="1">The sequence shown here is derived from an EMBL/GenBank/DDBJ whole genome shotgun (WGS) entry which is preliminary data.</text>
</comment>